<dbReference type="InterPro" id="IPR029787">
    <property type="entry name" value="Nucleotide_cyclase"/>
</dbReference>
<evidence type="ECO:0000313" key="2">
    <source>
        <dbReference type="Proteomes" id="UP001310692"/>
    </source>
</evidence>
<keyword evidence="2" id="KW-1185">Reference proteome</keyword>
<sequence length="200" mass="20938">MTNSRSPETSGLFDHRDALVIVFDITGATAFFADNTKRPVFNRAIERWVFAGVEVCEAEGGRLSAFTGDGMIICWPDASMMPQALDAAQTVFDLWKSECDGLGRQFADAGTLILRAGMARGPTETVMAPTSDKGPTATIQGVAVPPAKHVCDAVPGGLDALAAAEGLPMPDGAEPLDPGAYTGKTGRARPVWVLPFKAGG</sequence>
<dbReference type="Gene3D" id="3.30.70.1230">
    <property type="entry name" value="Nucleotide cyclase"/>
    <property type="match status" value="1"/>
</dbReference>
<dbReference type="SUPFAM" id="SSF55073">
    <property type="entry name" value="Nucleotide cyclase"/>
    <property type="match status" value="1"/>
</dbReference>
<organism evidence="1 2">
    <name type="scientific">Hyphobacterium marinum</name>
    <dbReference type="NCBI Taxonomy" id="3116574"/>
    <lineage>
        <taxon>Bacteria</taxon>
        <taxon>Pseudomonadati</taxon>
        <taxon>Pseudomonadota</taxon>
        <taxon>Alphaproteobacteria</taxon>
        <taxon>Maricaulales</taxon>
        <taxon>Maricaulaceae</taxon>
        <taxon>Hyphobacterium</taxon>
    </lineage>
</organism>
<name>A0ABU7LY01_9PROT</name>
<evidence type="ECO:0008006" key="3">
    <source>
        <dbReference type="Google" id="ProtNLM"/>
    </source>
</evidence>
<gene>
    <name evidence="1" type="ORF">V0U35_06500</name>
</gene>
<accession>A0ABU7LY01</accession>
<evidence type="ECO:0000313" key="1">
    <source>
        <dbReference type="EMBL" id="MEE2566326.1"/>
    </source>
</evidence>
<dbReference type="Proteomes" id="UP001310692">
    <property type="component" value="Unassembled WGS sequence"/>
</dbReference>
<protein>
    <recommendedName>
        <fullName evidence="3">Guanylate cyclase domain-containing protein</fullName>
    </recommendedName>
</protein>
<dbReference type="RefSeq" id="WP_330195865.1">
    <property type="nucleotide sequence ID" value="NZ_JAZDRO010000002.1"/>
</dbReference>
<proteinExistence type="predicted"/>
<comment type="caution">
    <text evidence="1">The sequence shown here is derived from an EMBL/GenBank/DDBJ whole genome shotgun (WGS) entry which is preliminary data.</text>
</comment>
<reference evidence="1 2" key="1">
    <citation type="submission" date="2024-01" db="EMBL/GenBank/DDBJ databases">
        <title>Hyphobacterium bacterium isolated from marine sediment.</title>
        <authorList>
            <person name="Zhao S."/>
        </authorList>
    </citation>
    <scope>NUCLEOTIDE SEQUENCE [LARGE SCALE GENOMIC DNA]</scope>
    <source>
        <strain evidence="1 2">Y60-23</strain>
    </source>
</reference>
<dbReference type="EMBL" id="JAZDRO010000002">
    <property type="protein sequence ID" value="MEE2566326.1"/>
    <property type="molecule type" value="Genomic_DNA"/>
</dbReference>